<dbReference type="Pfam" id="PF08773">
    <property type="entry name" value="CathepsinC_exc"/>
    <property type="match status" value="1"/>
</dbReference>
<dbReference type="Proteomes" id="UP001208570">
    <property type="component" value="Unassembled WGS sequence"/>
</dbReference>
<dbReference type="InterPro" id="IPR000169">
    <property type="entry name" value="Pept_cys_AS"/>
</dbReference>
<evidence type="ECO:0000256" key="6">
    <source>
        <dbReference type="ARBA" id="ARBA00022801"/>
    </source>
</evidence>
<dbReference type="PROSITE" id="PS00139">
    <property type="entry name" value="THIOL_PROTEASE_CYS"/>
    <property type="match status" value="1"/>
</dbReference>
<dbReference type="PANTHER" id="PTHR12411">
    <property type="entry name" value="CYSTEINE PROTEASE FAMILY C1-RELATED"/>
    <property type="match status" value="1"/>
</dbReference>
<evidence type="ECO:0000256" key="13">
    <source>
        <dbReference type="SAM" id="SignalP"/>
    </source>
</evidence>
<evidence type="ECO:0000256" key="1">
    <source>
        <dbReference type="ARBA" id="ARBA00001923"/>
    </source>
</evidence>
<comment type="caution">
    <text evidence="15">The sequence shown here is derived from an EMBL/GenBank/DDBJ whole genome shotgun (WGS) entry which is preliminary data.</text>
</comment>
<dbReference type="GO" id="GO:0008234">
    <property type="term" value="F:cysteine-type peptidase activity"/>
    <property type="evidence" value="ECO:0007669"/>
    <property type="project" value="UniProtKB-KW"/>
</dbReference>
<dbReference type="InterPro" id="IPR038765">
    <property type="entry name" value="Papain-like_cys_pep_sf"/>
</dbReference>
<evidence type="ECO:0000256" key="11">
    <source>
        <dbReference type="ARBA" id="ARBA00032961"/>
    </source>
</evidence>
<feature type="chain" id="PRO_5042132319" description="Dipeptidyl peptidase 1" evidence="13">
    <location>
        <begin position="21"/>
        <end position="487"/>
    </location>
</feature>
<dbReference type="Gene3D" id="3.90.70.10">
    <property type="entry name" value="Cysteine proteinases"/>
    <property type="match status" value="1"/>
</dbReference>
<dbReference type="SUPFAM" id="SSF75001">
    <property type="entry name" value="Dipeptidyl peptidase I (cathepsin C), exclusion domain"/>
    <property type="match status" value="1"/>
</dbReference>
<reference evidence="15" key="1">
    <citation type="journal article" date="2023" name="Mol. Biol. Evol.">
        <title>Third-Generation Sequencing Reveals the Adaptive Role of the Epigenome in Three Deep-Sea Polychaetes.</title>
        <authorList>
            <person name="Perez M."/>
            <person name="Aroh O."/>
            <person name="Sun Y."/>
            <person name="Lan Y."/>
            <person name="Juniper S.K."/>
            <person name="Young C.R."/>
            <person name="Angers B."/>
            <person name="Qian P.Y."/>
        </authorList>
    </citation>
    <scope>NUCLEOTIDE SEQUENCE</scope>
    <source>
        <strain evidence="15">P08H-3</strain>
    </source>
</reference>
<comment type="subunit">
    <text evidence="3">Tetramer of heterotrimers consisting of exclusion domain, heavy- and light chains.</text>
</comment>
<dbReference type="SUPFAM" id="SSF54001">
    <property type="entry name" value="Cysteine proteinases"/>
    <property type="match status" value="1"/>
</dbReference>
<keyword evidence="16" id="KW-1185">Reference proteome</keyword>
<accession>A0AAD9N989</accession>
<dbReference type="InterPro" id="IPR036496">
    <property type="entry name" value="CathepsinC_exc_dom_sf"/>
</dbReference>
<dbReference type="GO" id="GO:0006508">
    <property type="term" value="P:proteolysis"/>
    <property type="evidence" value="ECO:0007669"/>
    <property type="project" value="UniProtKB-KW"/>
</dbReference>
<evidence type="ECO:0000259" key="14">
    <source>
        <dbReference type="SMART" id="SM00645"/>
    </source>
</evidence>
<dbReference type="PRINTS" id="PR00705">
    <property type="entry name" value="PAPAIN"/>
</dbReference>
<dbReference type="InterPro" id="IPR025660">
    <property type="entry name" value="Pept_his_AS"/>
</dbReference>
<evidence type="ECO:0000256" key="9">
    <source>
        <dbReference type="ARBA" id="ARBA00029779"/>
    </source>
</evidence>
<dbReference type="PROSITE" id="PS00639">
    <property type="entry name" value="THIOL_PROTEASE_HIS"/>
    <property type="match status" value="1"/>
</dbReference>
<evidence type="ECO:0000313" key="15">
    <source>
        <dbReference type="EMBL" id="KAK2160118.1"/>
    </source>
</evidence>
<dbReference type="InterPro" id="IPR000668">
    <property type="entry name" value="Peptidase_C1A_C"/>
</dbReference>
<keyword evidence="7" id="KW-0788">Thiol protease</keyword>
<proteinExistence type="inferred from homology"/>
<evidence type="ECO:0000256" key="2">
    <source>
        <dbReference type="ARBA" id="ARBA00008455"/>
    </source>
</evidence>
<dbReference type="GO" id="GO:0046983">
    <property type="term" value="F:protein dimerization activity"/>
    <property type="evidence" value="ECO:0007669"/>
    <property type="project" value="InterPro"/>
</dbReference>
<evidence type="ECO:0000256" key="7">
    <source>
        <dbReference type="ARBA" id="ARBA00022807"/>
    </source>
</evidence>
<evidence type="ECO:0000256" key="10">
    <source>
        <dbReference type="ARBA" id="ARBA00030778"/>
    </source>
</evidence>
<comment type="function">
    <text evidence="12">Thiol protease. Has dipeptidylpeptidase activity. Active against a broad range of dipeptide substrates composed of both polar and hydrophobic amino acids. Proline cannot occupy the P1 position and arginine cannot occupy the P2 position of the substrate. Can act as both an exopeptidase and endopeptidase. Activates serine proteases such as elastase, cathepsin G and granzymes A and B.</text>
</comment>
<dbReference type="EMBL" id="JAODUP010000140">
    <property type="protein sequence ID" value="KAK2160118.1"/>
    <property type="molecule type" value="Genomic_DNA"/>
</dbReference>
<evidence type="ECO:0000256" key="12">
    <source>
        <dbReference type="ARBA" id="ARBA00045556"/>
    </source>
</evidence>
<evidence type="ECO:0000256" key="4">
    <source>
        <dbReference type="ARBA" id="ARBA00014709"/>
    </source>
</evidence>
<comment type="similarity">
    <text evidence="2">Belongs to the peptidase C1 family.</text>
</comment>
<feature type="domain" description="Peptidase C1A papain C-terminal" evidence="14">
    <location>
        <begin position="262"/>
        <end position="484"/>
    </location>
</feature>
<dbReference type="Pfam" id="PF00112">
    <property type="entry name" value="Peptidase_C1"/>
    <property type="match status" value="1"/>
</dbReference>
<dbReference type="AlphaFoldDB" id="A0AAD9N989"/>
<dbReference type="InterPro" id="IPR013128">
    <property type="entry name" value="Peptidase_C1A"/>
</dbReference>
<dbReference type="SMART" id="SM00645">
    <property type="entry name" value="Pept_C1"/>
    <property type="match status" value="1"/>
</dbReference>
<keyword evidence="6" id="KW-0378">Hydrolase</keyword>
<protein>
    <recommendedName>
        <fullName evidence="4">Dipeptidyl peptidase 1</fullName>
    </recommendedName>
    <alternativeName>
        <fullName evidence="9">Cathepsin C</fullName>
    </alternativeName>
    <alternativeName>
        <fullName evidence="8">Cathepsin J</fullName>
    </alternativeName>
    <alternativeName>
        <fullName evidence="11">Dipeptidyl peptidase I</fullName>
    </alternativeName>
    <alternativeName>
        <fullName evidence="10">Dipeptidyl transferase</fullName>
    </alternativeName>
</protein>
<keyword evidence="13" id="KW-0732">Signal</keyword>
<dbReference type="Gene3D" id="2.40.128.80">
    <property type="entry name" value="Cathepsin C, exclusion domain"/>
    <property type="match status" value="1"/>
</dbReference>
<sequence length="487" mass="54968">MAEMFWFFVIIFYLLTQIKCDTPANCTYDDVRGLWKFTVSTAKSDTPILTDLNSGKVVEGHFPGLASSARNALCVMATSAASERNFSLASYVVSEGTYSFTVELMYPDVAVDEFGNEGFWTMVYNQGFEVVVQGRKFFAFSKYTGSGKNTTSYCDQTFPGWSHDVLGHIWESFTGQKVTSRSEPKSNAGYSRYSLYSKQHYTQNKDFLHQINSIQTEWKAGYYPEYEHMTVGEMMRRAGGLATNVIRPAPVTPAIQKLTAALPDEFDWGKYVSPVRNQGSCGSCYAFASMAMNEARVRVMSKNTYQPVFSPQDIVECNQYSQGCEGGFPYLVGGKYAEDFGLVEEECNRYKGVDGKCSTPRNCSRHYSTHYRYIGGYYGGCNEELMKLALYKNGPLAVSFMVYGDFFSYKSGIYHHTGLYDRFNPFEITNHAVLLVGYGVDKASGTKYWRIKNSWGESWGENGYFRIRRGVDECSVESIAVEAFPMF</sequence>
<organism evidence="15 16">
    <name type="scientific">Paralvinella palmiformis</name>
    <dbReference type="NCBI Taxonomy" id="53620"/>
    <lineage>
        <taxon>Eukaryota</taxon>
        <taxon>Metazoa</taxon>
        <taxon>Spiralia</taxon>
        <taxon>Lophotrochozoa</taxon>
        <taxon>Annelida</taxon>
        <taxon>Polychaeta</taxon>
        <taxon>Sedentaria</taxon>
        <taxon>Canalipalpata</taxon>
        <taxon>Terebellida</taxon>
        <taxon>Terebelliformia</taxon>
        <taxon>Alvinellidae</taxon>
        <taxon>Paralvinella</taxon>
    </lineage>
</organism>
<feature type="signal peptide" evidence="13">
    <location>
        <begin position="1"/>
        <end position="20"/>
    </location>
</feature>
<comment type="cofactor">
    <cofactor evidence="1">
        <name>chloride</name>
        <dbReference type="ChEBI" id="CHEBI:17996"/>
    </cofactor>
</comment>
<gene>
    <name evidence="15" type="ORF">LSH36_140g05070</name>
</gene>
<keyword evidence="5" id="KW-0645">Protease</keyword>
<evidence type="ECO:0000313" key="16">
    <source>
        <dbReference type="Proteomes" id="UP001208570"/>
    </source>
</evidence>
<dbReference type="InterPro" id="IPR014882">
    <property type="entry name" value="CathepsinC_exc"/>
</dbReference>
<evidence type="ECO:0000256" key="3">
    <source>
        <dbReference type="ARBA" id="ARBA00011610"/>
    </source>
</evidence>
<evidence type="ECO:0000256" key="5">
    <source>
        <dbReference type="ARBA" id="ARBA00022670"/>
    </source>
</evidence>
<name>A0AAD9N989_9ANNE</name>
<evidence type="ECO:0000256" key="8">
    <source>
        <dbReference type="ARBA" id="ARBA00029762"/>
    </source>
</evidence>